<dbReference type="Pfam" id="PF00903">
    <property type="entry name" value="Glyoxalase"/>
    <property type="match status" value="1"/>
</dbReference>
<name>A0ABZ2MB82_9BACT</name>
<keyword evidence="4" id="KW-1185">Reference proteome</keyword>
<dbReference type="InterPro" id="IPR051785">
    <property type="entry name" value="MMCE/EMCE_epimerase"/>
</dbReference>
<dbReference type="InterPro" id="IPR037523">
    <property type="entry name" value="VOC_core"/>
</dbReference>
<dbReference type="PANTHER" id="PTHR43048">
    <property type="entry name" value="METHYLMALONYL-COA EPIMERASE"/>
    <property type="match status" value="1"/>
</dbReference>
<feature type="domain" description="VOC" evidence="2">
    <location>
        <begin position="17"/>
        <end position="145"/>
    </location>
</feature>
<dbReference type="InterPro" id="IPR004360">
    <property type="entry name" value="Glyas_Fos-R_dOase_dom"/>
</dbReference>
<dbReference type="SUPFAM" id="SSF54593">
    <property type="entry name" value="Glyoxalase/Bleomycin resistance protein/Dihydroxybiphenyl dioxygenase"/>
    <property type="match status" value="1"/>
</dbReference>
<evidence type="ECO:0000313" key="4">
    <source>
        <dbReference type="Proteomes" id="UP001370348"/>
    </source>
</evidence>
<evidence type="ECO:0000259" key="2">
    <source>
        <dbReference type="PROSITE" id="PS51819"/>
    </source>
</evidence>
<dbReference type="Gene3D" id="3.10.180.10">
    <property type="entry name" value="2,3-Dihydroxybiphenyl 1,2-Dioxygenase, domain 1"/>
    <property type="match status" value="1"/>
</dbReference>
<organism evidence="3 4">
    <name type="scientific">Pendulispora albinea</name>
    <dbReference type="NCBI Taxonomy" id="2741071"/>
    <lineage>
        <taxon>Bacteria</taxon>
        <taxon>Pseudomonadati</taxon>
        <taxon>Myxococcota</taxon>
        <taxon>Myxococcia</taxon>
        <taxon>Myxococcales</taxon>
        <taxon>Sorangiineae</taxon>
        <taxon>Pendulisporaceae</taxon>
        <taxon>Pendulispora</taxon>
    </lineage>
</organism>
<reference evidence="3 4" key="1">
    <citation type="submission" date="2021-12" db="EMBL/GenBank/DDBJ databases">
        <title>Discovery of the Pendulisporaceae a myxobacterial family with distinct sporulation behavior and unique specialized metabolism.</title>
        <authorList>
            <person name="Garcia R."/>
            <person name="Popoff A."/>
            <person name="Bader C.D."/>
            <person name="Loehr J."/>
            <person name="Walesch S."/>
            <person name="Walt C."/>
            <person name="Boldt J."/>
            <person name="Bunk B."/>
            <person name="Haeckl F.J.F.P.J."/>
            <person name="Gunesch A.P."/>
            <person name="Birkelbach J."/>
            <person name="Nuebel U."/>
            <person name="Pietschmann T."/>
            <person name="Bach T."/>
            <person name="Mueller R."/>
        </authorList>
    </citation>
    <scope>NUCLEOTIDE SEQUENCE [LARGE SCALE GENOMIC DNA]</scope>
    <source>
        <strain evidence="3 4">MSr11954</strain>
    </source>
</reference>
<dbReference type="EMBL" id="CP089984">
    <property type="protein sequence ID" value="WXB19773.1"/>
    <property type="molecule type" value="Genomic_DNA"/>
</dbReference>
<dbReference type="Proteomes" id="UP001370348">
    <property type="component" value="Chromosome"/>
</dbReference>
<accession>A0ABZ2MB82</accession>
<dbReference type="PROSITE" id="PS51819">
    <property type="entry name" value="VOC"/>
    <property type="match status" value="1"/>
</dbReference>
<dbReference type="InterPro" id="IPR029068">
    <property type="entry name" value="Glyas_Bleomycin-R_OHBP_Dase"/>
</dbReference>
<dbReference type="RefSeq" id="WP_394829368.1">
    <property type="nucleotide sequence ID" value="NZ_CP089984.1"/>
</dbReference>
<evidence type="ECO:0000256" key="1">
    <source>
        <dbReference type="ARBA" id="ARBA00022723"/>
    </source>
</evidence>
<protein>
    <submittedName>
        <fullName evidence="3">VOC family protein</fullName>
    </submittedName>
</protein>
<proteinExistence type="predicted"/>
<keyword evidence="1" id="KW-0479">Metal-binding</keyword>
<dbReference type="PANTHER" id="PTHR43048:SF5">
    <property type="entry name" value="BLR5325 PROTEIN"/>
    <property type="match status" value="1"/>
</dbReference>
<evidence type="ECO:0000313" key="3">
    <source>
        <dbReference type="EMBL" id="WXB19773.1"/>
    </source>
</evidence>
<sequence length="168" mass="18340">MTAIDRITRLIGQHAVGVDHIAFAVPNLEAAIAWYVNVLGFTVEEKRETRGHHTSMLSAVLRAGPLTFVLTQGTTPASQVSEYIAHYGPGVTHVAIEVRNLLGVADDLRRAGVSFATDIIRSPGLLQIFTTRDPQSGLMLELVQRDGGKFSDESVVQLFRQLEAQGLY</sequence>
<gene>
    <name evidence="3" type="ORF">LZC94_21425</name>
</gene>